<dbReference type="STRING" id="5722.A2EXU3"/>
<dbReference type="eggNOG" id="KOG0583">
    <property type="taxonomic scope" value="Eukaryota"/>
</dbReference>
<proteinExistence type="predicted"/>
<dbReference type="SUPFAM" id="SSF56112">
    <property type="entry name" value="Protein kinase-like (PK-like)"/>
    <property type="match status" value="1"/>
</dbReference>
<dbReference type="GO" id="GO:0005524">
    <property type="term" value="F:ATP binding"/>
    <property type="evidence" value="ECO:0007669"/>
    <property type="project" value="InterPro"/>
</dbReference>
<dbReference type="Pfam" id="PF00069">
    <property type="entry name" value="Pkinase"/>
    <property type="match status" value="1"/>
</dbReference>
<dbReference type="PANTHER" id="PTHR24362">
    <property type="entry name" value="SERINE/THREONINE-PROTEIN KINASE NEK"/>
    <property type="match status" value="1"/>
</dbReference>
<dbReference type="VEuPathDB" id="TrichDB:TVAG_374020"/>
<evidence type="ECO:0000313" key="3">
    <source>
        <dbReference type="Proteomes" id="UP000001542"/>
    </source>
</evidence>
<evidence type="ECO:0000259" key="1">
    <source>
        <dbReference type="PROSITE" id="PS50011"/>
    </source>
</evidence>
<name>A2EXU3_TRIV3</name>
<evidence type="ECO:0000313" key="2">
    <source>
        <dbReference type="EMBL" id="EAY02547.1"/>
    </source>
</evidence>
<dbReference type="PANTHER" id="PTHR24362:SF309">
    <property type="entry name" value="PROTEIN KINASE DOMAIN-CONTAINING PROTEIN"/>
    <property type="match status" value="1"/>
</dbReference>
<reference evidence="2" key="2">
    <citation type="journal article" date="2007" name="Science">
        <title>Draft genome sequence of the sexually transmitted pathogen Trichomonas vaginalis.</title>
        <authorList>
            <person name="Carlton J.M."/>
            <person name="Hirt R.P."/>
            <person name="Silva J.C."/>
            <person name="Delcher A.L."/>
            <person name="Schatz M."/>
            <person name="Zhao Q."/>
            <person name="Wortman J.R."/>
            <person name="Bidwell S.L."/>
            <person name="Alsmark U.C.M."/>
            <person name="Besteiro S."/>
            <person name="Sicheritz-Ponten T."/>
            <person name="Noel C.J."/>
            <person name="Dacks J.B."/>
            <person name="Foster P.G."/>
            <person name="Simillion C."/>
            <person name="Van de Peer Y."/>
            <person name="Miranda-Saavedra D."/>
            <person name="Barton G.J."/>
            <person name="Westrop G.D."/>
            <person name="Mueller S."/>
            <person name="Dessi D."/>
            <person name="Fiori P.L."/>
            <person name="Ren Q."/>
            <person name="Paulsen I."/>
            <person name="Zhang H."/>
            <person name="Bastida-Corcuera F.D."/>
            <person name="Simoes-Barbosa A."/>
            <person name="Brown M.T."/>
            <person name="Hayes R.D."/>
            <person name="Mukherjee M."/>
            <person name="Okumura C.Y."/>
            <person name="Schneider R."/>
            <person name="Smith A.J."/>
            <person name="Vanacova S."/>
            <person name="Villalvazo M."/>
            <person name="Haas B.J."/>
            <person name="Pertea M."/>
            <person name="Feldblyum T.V."/>
            <person name="Utterback T.R."/>
            <person name="Shu C.L."/>
            <person name="Osoegawa K."/>
            <person name="de Jong P.J."/>
            <person name="Hrdy I."/>
            <person name="Horvathova L."/>
            <person name="Zubacova Z."/>
            <person name="Dolezal P."/>
            <person name="Malik S.B."/>
            <person name="Logsdon J.M. Jr."/>
            <person name="Henze K."/>
            <person name="Gupta A."/>
            <person name="Wang C.C."/>
            <person name="Dunne R.L."/>
            <person name="Upcroft J.A."/>
            <person name="Upcroft P."/>
            <person name="White O."/>
            <person name="Salzberg S.L."/>
            <person name="Tang P."/>
            <person name="Chiu C.-H."/>
            <person name="Lee Y.-S."/>
            <person name="Embley T.M."/>
            <person name="Coombs G.H."/>
            <person name="Mottram J.C."/>
            <person name="Tachezy J."/>
            <person name="Fraser-Liggett C.M."/>
            <person name="Johnson P.J."/>
        </authorList>
    </citation>
    <scope>NUCLEOTIDE SEQUENCE [LARGE SCALE GENOMIC DNA]</scope>
    <source>
        <strain evidence="2">G3</strain>
    </source>
</reference>
<keyword evidence="2" id="KW-0808">Transferase</keyword>
<gene>
    <name evidence="2" type="ORF">TVAG_494960</name>
</gene>
<protein>
    <submittedName>
        <fullName evidence="2">NEK-related serine/threonine-protein kinase, putative</fullName>
    </submittedName>
</protein>
<keyword evidence="2" id="KW-0418">Kinase</keyword>
<reference evidence="2" key="1">
    <citation type="submission" date="2006-10" db="EMBL/GenBank/DDBJ databases">
        <authorList>
            <person name="Amadeo P."/>
            <person name="Zhao Q."/>
            <person name="Wortman J."/>
            <person name="Fraser-Liggett C."/>
            <person name="Carlton J."/>
        </authorList>
    </citation>
    <scope>NUCLEOTIDE SEQUENCE</scope>
    <source>
        <strain evidence="2">G3</strain>
    </source>
</reference>
<dbReference type="InParanoid" id="A2EXU3"/>
<dbReference type="AlphaFoldDB" id="A2EXU3"/>
<dbReference type="Proteomes" id="UP000001542">
    <property type="component" value="Unassembled WGS sequence"/>
</dbReference>
<dbReference type="KEGG" id="tva:4760387"/>
<dbReference type="Gene3D" id="1.10.510.10">
    <property type="entry name" value="Transferase(Phosphotransferase) domain 1"/>
    <property type="match status" value="1"/>
</dbReference>
<dbReference type="InterPro" id="IPR011009">
    <property type="entry name" value="Kinase-like_dom_sf"/>
</dbReference>
<dbReference type="OrthoDB" id="68483at2759"/>
<dbReference type="VEuPathDB" id="TrichDB:TVAGG3_0654000"/>
<feature type="domain" description="Protein kinase" evidence="1">
    <location>
        <begin position="1"/>
        <end position="97"/>
    </location>
</feature>
<dbReference type="PROSITE" id="PS50011">
    <property type="entry name" value="PROTEIN_KINASE_DOM"/>
    <property type="match status" value="1"/>
</dbReference>
<keyword evidence="3" id="KW-1185">Reference proteome</keyword>
<dbReference type="InterPro" id="IPR000719">
    <property type="entry name" value="Prot_kinase_dom"/>
</dbReference>
<dbReference type="RefSeq" id="XP_001314786.1">
    <property type="nucleotide sequence ID" value="XM_001314752.1"/>
</dbReference>
<dbReference type="GO" id="GO:0004672">
    <property type="term" value="F:protein kinase activity"/>
    <property type="evidence" value="ECO:0007669"/>
    <property type="project" value="InterPro"/>
</dbReference>
<organism evidence="2 3">
    <name type="scientific">Trichomonas vaginalis (strain ATCC PRA-98 / G3)</name>
    <dbReference type="NCBI Taxonomy" id="412133"/>
    <lineage>
        <taxon>Eukaryota</taxon>
        <taxon>Metamonada</taxon>
        <taxon>Parabasalia</taxon>
        <taxon>Trichomonadida</taxon>
        <taxon>Trichomonadidae</taxon>
        <taxon>Trichomonas</taxon>
    </lineage>
</organism>
<accession>A2EXU3</accession>
<dbReference type="EMBL" id="DS113533">
    <property type="protein sequence ID" value="EAY02547.1"/>
    <property type="molecule type" value="Genomic_DNA"/>
</dbReference>
<sequence>MSQRYKNFMAPEIFVSQTFNPFQSDIWALGVTIYFMATKCLPFYAQNTNHLISLIMNNMYDDKLIKDPLLRQVISKCLVTSPFQRATVDELLEMPYFSSKISSSPSKPIMKPMGLYVRPRLNRKNSAKFGSHLSWNPDQFALKASSPSTELSNNSL</sequence>